<organism evidence="2 3">
    <name type="scientific">Paenibacillus darwinianus</name>
    <dbReference type="NCBI Taxonomy" id="1380763"/>
    <lineage>
        <taxon>Bacteria</taxon>
        <taxon>Bacillati</taxon>
        <taxon>Bacillota</taxon>
        <taxon>Bacilli</taxon>
        <taxon>Bacillales</taxon>
        <taxon>Paenibacillaceae</taxon>
        <taxon>Paenibacillus</taxon>
    </lineage>
</organism>
<keyword evidence="1" id="KW-1133">Transmembrane helix</keyword>
<feature type="transmembrane region" description="Helical" evidence="1">
    <location>
        <begin position="6"/>
        <end position="27"/>
    </location>
</feature>
<evidence type="ECO:0000256" key="1">
    <source>
        <dbReference type="SAM" id="Phobius"/>
    </source>
</evidence>
<dbReference type="Proteomes" id="UP000053750">
    <property type="component" value="Unassembled WGS sequence"/>
</dbReference>
<name>A0A9W5W709_9BACL</name>
<dbReference type="RefSeq" id="WP_036585027.1">
    <property type="nucleotide sequence ID" value="NZ_KK082162.1"/>
</dbReference>
<protein>
    <submittedName>
        <fullName evidence="2">Uncharacterized protein</fullName>
    </submittedName>
</protein>
<proteinExistence type="predicted"/>
<sequence length="72" mass="7920">MVSPLWFVINMGFVALFITSLFVNRAYREALHAGDRAAVKRLKRLRLVMAVCTAAAFLAMSAAFLVSMGLNV</sequence>
<keyword evidence="3" id="KW-1185">Reference proteome</keyword>
<feature type="transmembrane region" description="Helical" evidence="1">
    <location>
        <begin position="47"/>
        <end position="70"/>
    </location>
</feature>
<keyword evidence="1" id="KW-0812">Transmembrane</keyword>
<gene>
    <name evidence="2" type="ORF">BG53_05630</name>
</gene>
<comment type="caution">
    <text evidence="2">The sequence shown here is derived from an EMBL/GenBank/DDBJ whole genome shotgun (WGS) entry which is preliminary data.</text>
</comment>
<reference evidence="2 3" key="1">
    <citation type="submission" date="2014-02" db="EMBL/GenBank/DDBJ databases">
        <title>Genome sequence of Paenibacillus darwinianus reveals adaptive mechanisms for survival in Antarctic soils.</title>
        <authorList>
            <person name="Dsouza M."/>
            <person name="Taylor M.W."/>
            <person name="Turner S.J."/>
            <person name="Aislabie J."/>
        </authorList>
    </citation>
    <scope>NUCLEOTIDE SEQUENCE [LARGE SCALE GENOMIC DNA]</scope>
    <source>
        <strain evidence="2 3">CE1</strain>
    </source>
</reference>
<dbReference type="AlphaFoldDB" id="A0A9W5W709"/>
<accession>A0A9W5W709</accession>
<dbReference type="EMBL" id="JFHU01000182">
    <property type="protein sequence ID" value="EXX86681.1"/>
    <property type="molecule type" value="Genomic_DNA"/>
</dbReference>
<keyword evidence="1" id="KW-0472">Membrane</keyword>
<evidence type="ECO:0000313" key="3">
    <source>
        <dbReference type="Proteomes" id="UP000053750"/>
    </source>
</evidence>
<evidence type="ECO:0000313" key="2">
    <source>
        <dbReference type="EMBL" id="EXX86681.1"/>
    </source>
</evidence>